<evidence type="ECO:0000313" key="3">
    <source>
        <dbReference type="EMBL" id="ELU07024.1"/>
    </source>
</evidence>
<evidence type="ECO:0000313" key="4">
    <source>
        <dbReference type="EnsemblMetazoa" id="CapteP224976"/>
    </source>
</evidence>
<feature type="domain" description="PH" evidence="2">
    <location>
        <begin position="299"/>
        <end position="401"/>
    </location>
</feature>
<reference evidence="4" key="3">
    <citation type="submission" date="2015-06" db="UniProtKB">
        <authorList>
            <consortium name="EnsemblMetazoa"/>
        </authorList>
    </citation>
    <scope>IDENTIFICATION</scope>
</reference>
<dbReference type="PROSITE" id="PS50007">
    <property type="entry name" value="PIPLC_X_DOMAIN"/>
    <property type="match status" value="1"/>
</dbReference>
<dbReference type="PROSITE" id="PS50003">
    <property type="entry name" value="PH_DOMAIN"/>
    <property type="match status" value="1"/>
</dbReference>
<dbReference type="InterPro" id="IPR012966">
    <property type="entry name" value="AHD"/>
</dbReference>
<organism evidence="3">
    <name type="scientific">Capitella teleta</name>
    <name type="common">Polychaete worm</name>
    <dbReference type="NCBI Taxonomy" id="283909"/>
    <lineage>
        <taxon>Eukaryota</taxon>
        <taxon>Metazoa</taxon>
        <taxon>Spiralia</taxon>
        <taxon>Lophotrochozoa</taxon>
        <taxon>Annelida</taxon>
        <taxon>Polychaeta</taxon>
        <taxon>Sedentaria</taxon>
        <taxon>Scolecida</taxon>
        <taxon>Capitellidae</taxon>
        <taxon>Capitella</taxon>
    </lineage>
</organism>
<feature type="region of interest" description="Disordered" evidence="1">
    <location>
        <begin position="478"/>
        <end position="511"/>
    </location>
</feature>
<evidence type="ECO:0000256" key="1">
    <source>
        <dbReference type="SAM" id="MobiDB-lite"/>
    </source>
</evidence>
<dbReference type="STRING" id="283909.R7UKF9"/>
<dbReference type="GO" id="GO:0000281">
    <property type="term" value="P:mitotic cytokinesis"/>
    <property type="evidence" value="ECO:0007669"/>
    <property type="project" value="TreeGrafter"/>
</dbReference>
<dbReference type="AlphaFoldDB" id="R7UKF9"/>
<keyword evidence="5" id="KW-1185">Reference proteome</keyword>
<evidence type="ECO:0000259" key="2">
    <source>
        <dbReference type="PROSITE" id="PS50003"/>
    </source>
</evidence>
<gene>
    <name evidence="3" type="ORF">CAPTEDRAFT_224976</name>
</gene>
<reference evidence="5" key="1">
    <citation type="submission" date="2012-12" db="EMBL/GenBank/DDBJ databases">
        <authorList>
            <person name="Hellsten U."/>
            <person name="Grimwood J."/>
            <person name="Chapman J.A."/>
            <person name="Shapiro H."/>
            <person name="Aerts A."/>
            <person name="Otillar R.P."/>
            <person name="Terry A.Y."/>
            <person name="Boore J.L."/>
            <person name="Simakov O."/>
            <person name="Marletaz F."/>
            <person name="Cho S.-J."/>
            <person name="Edsinger-Gonzales E."/>
            <person name="Havlak P."/>
            <person name="Kuo D.-H."/>
            <person name="Larsson T."/>
            <person name="Lv J."/>
            <person name="Arendt D."/>
            <person name="Savage R."/>
            <person name="Osoegawa K."/>
            <person name="de Jong P."/>
            <person name="Lindberg D.R."/>
            <person name="Seaver E.C."/>
            <person name="Weisblat D.A."/>
            <person name="Putnam N.H."/>
            <person name="Grigoriev I.V."/>
            <person name="Rokhsar D.S."/>
        </authorList>
    </citation>
    <scope>NUCLEOTIDE SEQUENCE</scope>
    <source>
        <strain evidence="5">I ESC-2004</strain>
    </source>
</reference>
<dbReference type="PANTHER" id="PTHR21538">
    <property type="entry name" value="ANILLIN/RHOTEKIN RTKN"/>
    <property type="match status" value="1"/>
</dbReference>
<dbReference type="OMA" id="NRNASHV"/>
<dbReference type="GO" id="GO:0007165">
    <property type="term" value="P:signal transduction"/>
    <property type="evidence" value="ECO:0007669"/>
    <property type="project" value="InterPro"/>
</dbReference>
<dbReference type="EnsemblMetazoa" id="CapteT224976">
    <property type="protein sequence ID" value="CapteP224976"/>
    <property type="gene ID" value="CapteG224976"/>
</dbReference>
<dbReference type="InterPro" id="IPR011993">
    <property type="entry name" value="PH-like_dom_sf"/>
</dbReference>
<dbReference type="InterPro" id="IPR051364">
    <property type="entry name" value="Cytokinesis/Rho-signaling"/>
</dbReference>
<accession>R7UKF9</accession>
<sequence>MSTASCADDRGLTDYASVALWKYFYSIQREIYLVPGMDQYLQQKIEHEIKMRDGTAKLLAASKHPHQMLEAAKNLLTSNARMISYMTELQKRKTDQVMKRQRSSDGDQVPCNAKVSISDIRVPLMWRDVDHFKNKGDHRRFAMFCLVKIGTEVHDTCLVKEVDRTMTDLVFPDIIVFNDINPDFKCHIEVYAHKLFDDLSIASTPSKIKKKINDISSSVGRSLGRRLSGMRDEPEFMPNMLLGPKFECIAHGELTLKHVGEEVASHDLVLNNSDASCIEVPLFGSYCCRLAAQPQCMVHDTTTGPLHIQMKSGWKLCWCRLRNLELSCWQSEDDVDDEAPLLVIPVTKDTQVSDIPPSRADRDFSFSISSKKGILSLESVLAADSQGELTRWWDGLQQHFLDQVMWQQACDCKLDIPEPTPDRSSAFVGSSQFFEPNDADSPMTRILNRLNIPEEAEAKARKNKRRSAPPIAFHAELSAIEMEDDSPPLPRMLTPSRSHEDLNESTLETDI</sequence>
<dbReference type="Pfam" id="PF08174">
    <property type="entry name" value="Anillin"/>
    <property type="match status" value="1"/>
</dbReference>
<dbReference type="Pfam" id="PF00169">
    <property type="entry name" value="PH"/>
    <property type="match status" value="1"/>
</dbReference>
<dbReference type="EMBL" id="KB300220">
    <property type="protein sequence ID" value="ELU07024.1"/>
    <property type="molecule type" value="Genomic_DNA"/>
</dbReference>
<name>R7UKF9_CAPTE</name>
<dbReference type="InterPro" id="IPR011072">
    <property type="entry name" value="HR1_rho-bd"/>
</dbReference>
<protein>
    <recommendedName>
        <fullName evidence="2">PH domain-containing protein</fullName>
    </recommendedName>
</protein>
<dbReference type="InterPro" id="IPR001849">
    <property type="entry name" value="PH_domain"/>
</dbReference>
<evidence type="ECO:0000313" key="5">
    <source>
        <dbReference type="Proteomes" id="UP000014760"/>
    </source>
</evidence>
<dbReference type="OrthoDB" id="5817051at2759"/>
<reference evidence="3 5" key="2">
    <citation type="journal article" date="2013" name="Nature">
        <title>Insights into bilaterian evolution from three spiralian genomes.</title>
        <authorList>
            <person name="Simakov O."/>
            <person name="Marletaz F."/>
            <person name="Cho S.J."/>
            <person name="Edsinger-Gonzales E."/>
            <person name="Havlak P."/>
            <person name="Hellsten U."/>
            <person name="Kuo D.H."/>
            <person name="Larsson T."/>
            <person name="Lv J."/>
            <person name="Arendt D."/>
            <person name="Savage R."/>
            <person name="Osoegawa K."/>
            <person name="de Jong P."/>
            <person name="Grimwood J."/>
            <person name="Chapman J.A."/>
            <person name="Shapiro H."/>
            <person name="Aerts A."/>
            <person name="Otillar R.P."/>
            <person name="Terry A.Y."/>
            <person name="Boore J.L."/>
            <person name="Grigoriev I.V."/>
            <person name="Lindberg D.R."/>
            <person name="Seaver E.C."/>
            <person name="Weisblat D.A."/>
            <person name="Putnam N.H."/>
            <person name="Rokhsar D.S."/>
        </authorList>
    </citation>
    <scope>NUCLEOTIDE SEQUENCE</scope>
    <source>
        <strain evidence="3 5">I ESC-2004</strain>
    </source>
</reference>
<dbReference type="HOGENOM" id="CLU_025066_1_0_1"/>
<dbReference type="GO" id="GO:0005826">
    <property type="term" value="C:actomyosin contractile ring"/>
    <property type="evidence" value="ECO:0007669"/>
    <property type="project" value="TreeGrafter"/>
</dbReference>
<dbReference type="Proteomes" id="UP000014760">
    <property type="component" value="Unassembled WGS sequence"/>
</dbReference>
<dbReference type="SMART" id="SM00742">
    <property type="entry name" value="Hr1"/>
    <property type="match status" value="1"/>
</dbReference>
<dbReference type="GO" id="GO:0000915">
    <property type="term" value="P:actomyosin contractile ring assembly"/>
    <property type="evidence" value="ECO:0007669"/>
    <property type="project" value="TreeGrafter"/>
</dbReference>
<dbReference type="GO" id="GO:0031106">
    <property type="term" value="P:septin ring organization"/>
    <property type="evidence" value="ECO:0007669"/>
    <property type="project" value="TreeGrafter"/>
</dbReference>
<dbReference type="SUPFAM" id="SSF50729">
    <property type="entry name" value="PH domain-like"/>
    <property type="match status" value="1"/>
</dbReference>
<proteinExistence type="predicted"/>
<dbReference type="PANTHER" id="PTHR21538:SF24">
    <property type="entry name" value="PH DOMAIN-CONTAINING PROTEIN"/>
    <property type="match status" value="1"/>
</dbReference>
<dbReference type="Gene3D" id="2.30.29.30">
    <property type="entry name" value="Pleckstrin-homology domain (PH domain)/Phosphotyrosine-binding domain (PTB)"/>
    <property type="match status" value="1"/>
</dbReference>
<dbReference type="EMBL" id="AMQN01007211">
    <property type="status" value="NOT_ANNOTATED_CDS"/>
    <property type="molecule type" value="Genomic_DNA"/>
</dbReference>
<dbReference type="SMART" id="SM00233">
    <property type="entry name" value="PH"/>
    <property type="match status" value="1"/>
</dbReference>